<accession>A0ABM0K1W3</accession>
<organism evidence="9 10">
    <name type="scientific">Aplysia californica</name>
    <name type="common">California sea hare</name>
    <dbReference type="NCBI Taxonomy" id="6500"/>
    <lineage>
        <taxon>Eukaryota</taxon>
        <taxon>Metazoa</taxon>
        <taxon>Spiralia</taxon>
        <taxon>Lophotrochozoa</taxon>
        <taxon>Mollusca</taxon>
        <taxon>Gastropoda</taxon>
        <taxon>Heterobranchia</taxon>
        <taxon>Euthyneura</taxon>
        <taxon>Tectipleura</taxon>
        <taxon>Aplysiida</taxon>
        <taxon>Aplysioidea</taxon>
        <taxon>Aplysiidae</taxon>
        <taxon>Aplysia</taxon>
    </lineage>
</organism>
<dbReference type="Pfam" id="PF08246">
    <property type="entry name" value="Inhibitor_I29"/>
    <property type="match status" value="1"/>
</dbReference>
<evidence type="ECO:0000256" key="2">
    <source>
        <dbReference type="ARBA" id="ARBA00022670"/>
    </source>
</evidence>
<evidence type="ECO:0000313" key="9">
    <source>
        <dbReference type="Proteomes" id="UP000694888"/>
    </source>
</evidence>
<sequence>MYEIFFSTLLPTAHSMIVGNACIYLHTRVNGSSINLSRQSTRNDVYPSDEESVIDLFNKFKLDFSKTYHSFQEEKVRFLNFRENVHMINTKNKIHAGITTFRINQFSDMSHTEFREKILMTSTVSPDFEKRQSHLAEFSTDLEELVAPHHFDFTGTGAVTSVKNQGSAGTCWAFATVGNLEGQYFMKTKENATSLSVEQLSDCSSFYDKKMKHPTCGMHGGWPNAAYQYVKQAGGINTDSDYPYCIGKQSGCTPCAPPRYNATVCGSGWPYPPGTCNKSQSCSVKINPKKFVADIKVKGYLYVPKDEETIARFLIKNGPLALVLDATDLGEYSSGVLKPEHCKPEHFNHCVLLVGYGQDKKSGLDYWKIKNSWGTRWGEKGFLRLQRGVGACGVNLMVSTAILK</sequence>
<reference evidence="10" key="1">
    <citation type="submission" date="2025-08" db="UniProtKB">
        <authorList>
            <consortium name="RefSeq"/>
        </authorList>
    </citation>
    <scope>IDENTIFICATION</scope>
</reference>
<proteinExistence type="inferred from homology"/>
<dbReference type="CDD" id="cd02248">
    <property type="entry name" value="Peptidase_C1A"/>
    <property type="match status" value="1"/>
</dbReference>
<keyword evidence="4" id="KW-0788">Thiol protease</keyword>
<dbReference type="InterPro" id="IPR013128">
    <property type="entry name" value="Peptidase_C1A"/>
</dbReference>
<dbReference type="SMART" id="SM00645">
    <property type="entry name" value="Pept_C1"/>
    <property type="match status" value="1"/>
</dbReference>
<dbReference type="Proteomes" id="UP000694888">
    <property type="component" value="Unplaced"/>
</dbReference>
<evidence type="ECO:0000256" key="4">
    <source>
        <dbReference type="ARBA" id="ARBA00022807"/>
    </source>
</evidence>
<dbReference type="PANTHER" id="PTHR12411">
    <property type="entry name" value="CYSTEINE PROTEASE FAMILY C1-RELATED"/>
    <property type="match status" value="1"/>
</dbReference>
<evidence type="ECO:0000256" key="6">
    <source>
        <dbReference type="ARBA" id="ARBA00023157"/>
    </source>
</evidence>
<keyword evidence="9" id="KW-1185">Reference proteome</keyword>
<dbReference type="PROSITE" id="PS00139">
    <property type="entry name" value="THIOL_PROTEASE_CYS"/>
    <property type="match status" value="1"/>
</dbReference>
<dbReference type="InterPro" id="IPR000668">
    <property type="entry name" value="Peptidase_C1A_C"/>
</dbReference>
<feature type="domain" description="Cathepsin propeptide inhibitor" evidence="8">
    <location>
        <begin position="57"/>
        <end position="114"/>
    </location>
</feature>
<evidence type="ECO:0000259" key="7">
    <source>
        <dbReference type="SMART" id="SM00645"/>
    </source>
</evidence>
<evidence type="ECO:0000256" key="1">
    <source>
        <dbReference type="ARBA" id="ARBA00008455"/>
    </source>
</evidence>
<dbReference type="RefSeq" id="XP_005106794.1">
    <property type="nucleotide sequence ID" value="XM_005106737.3"/>
</dbReference>
<name>A0ABM0K1W3_APLCA</name>
<keyword evidence="5" id="KW-0865">Zymogen</keyword>
<comment type="similarity">
    <text evidence="1">Belongs to the peptidase C1 family.</text>
</comment>
<evidence type="ECO:0000256" key="3">
    <source>
        <dbReference type="ARBA" id="ARBA00022801"/>
    </source>
</evidence>
<evidence type="ECO:0000313" key="10">
    <source>
        <dbReference type="RefSeq" id="XP_005106794.1"/>
    </source>
</evidence>
<dbReference type="SUPFAM" id="SSF54001">
    <property type="entry name" value="Cysteine proteinases"/>
    <property type="match status" value="1"/>
</dbReference>
<dbReference type="SMART" id="SM00848">
    <property type="entry name" value="Inhibitor_I29"/>
    <property type="match status" value="1"/>
</dbReference>
<dbReference type="InterPro" id="IPR000169">
    <property type="entry name" value="Pept_cys_AS"/>
</dbReference>
<protein>
    <submittedName>
        <fullName evidence="10">Cathepsin L1</fullName>
    </submittedName>
</protein>
<dbReference type="PRINTS" id="PR00705">
    <property type="entry name" value="PAPAIN"/>
</dbReference>
<dbReference type="Gene3D" id="3.90.70.10">
    <property type="entry name" value="Cysteine proteinases"/>
    <property type="match status" value="1"/>
</dbReference>
<dbReference type="InterPro" id="IPR039417">
    <property type="entry name" value="Peptidase_C1A_papain-like"/>
</dbReference>
<keyword evidence="3" id="KW-0378">Hydrolase</keyword>
<gene>
    <name evidence="10" type="primary">LOC101857138</name>
</gene>
<keyword evidence="2" id="KW-0645">Protease</keyword>
<dbReference type="GeneID" id="101857138"/>
<evidence type="ECO:0000259" key="8">
    <source>
        <dbReference type="SMART" id="SM00848"/>
    </source>
</evidence>
<evidence type="ECO:0000256" key="5">
    <source>
        <dbReference type="ARBA" id="ARBA00023145"/>
    </source>
</evidence>
<keyword evidence="6" id="KW-1015">Disulfide bond</keyword>
<dbReference type="Pfam" id="PF00112">
    <property type="entry name" value="Peptidase_C1"/>
    <property type="match status" value="1"/>
</dbReference>
<feature type="domain" description="Peptidase C1A papain C-terminal" evidence="7">
    <location>
        <begin position="147"/>
        <end position="402"/>
    </location>
</feature>
<dbReference type="InterPro" id="IPR013201">
    <property type="entry name" value="Prot_inhib_I29"/>
</dbReference>
<dbReference type="InterPro" id="IPR038765">
    <property type="entry name" value="Papain-like_cys_pep_sf"/>
</dbReference>